<evidence type="ECO:0008006" key="4">
    <source>
        <dbReference type="Google" id="ProtNLM"/>
    </source>
</evidence>
<sequence>MNKLNLISLLFLFGIVCGCSSTPTKVVFESPEQIRNVKKVAVFPFACNRSETGKIIADALAANLNDSRFSVIEKGRLQTLLEDQSLTPNSVSEDHRPALGKLKGVDAIITGSASVRAFRGYIDYVAETTARMIDMTTGDVLLEVHFTSEDISRLSMKGTIPAKQIGKELAKKFSSY</sequence>
<dbReference type="PROSITE" id="PS51257">
    <property type="entry name" value="PROKAR_LIPOPROTEIN"/>
    <property type="match status" value="1"/>
</dbReference>
<dbReference type="InterPro" id="IPR005534">
    <property type="entry name" value="Curli_assmbl/transp-comp_CsgG"/>
</dbReference>
<dbReference type="GO" id="GO:0030288">
    <property type="term" value="C:outer membrane-bounded periplasmic space"/>
    <property type="evidence" value="ECO:0007669"/>
    <property type="project" value="InterPro"/>
</dbReference>
<gene>
    <name evidence="2" type="ORF">H8E23_12095</name>
</gene>
<feature type="signal peptide" evidence="1">
    <location>
        <begin position="1"/>
        <end position="21"/>
    </location>
</feature>
<dbReference type="Gene3D" id="3.40.50.10610">
    <property type="entry name" value="ABC-type transport auxiliary lipoprotein component"/>
    <property type="match status" value="1"/>
</dbReference>
<evidence type="ECO:0000313" key="2">
    <source>
        <dbReference type="EMBL" id="MBC8362126.1"/>
    </source>
</evidence>
<evidence type="ECO:0000313" key="3">
    <source>
        <dbReference type="Proteomes" id="UP000603434"/>
    </source>
</evidence>
<reference evidence="2 3" key="1">
    <citation type="submission" date="2020-08" db="EMBL/GenBank/DDBJ databases">
        <title>Bridging the membrane lipid divide: bacteria of the FCB group superphylum have the potential to synthesize archaeal ether lipids.</title>
        <authorList>
            <person name="Villanueva L."/>
            <person name="Von Meijenfeldt F.A.B."/>
            <person name="Westbye A.B."/>
            <person name="Yadav S."/>
            <person name="Hopmans E.C."/>
            <person name="Dutilh B.E."/>
            <person name="Sinninghe Damste J.S."/>
        </authorList>
    </citation>
    <scope>NUCLEOTIDE SEQUENCE [LARGE SCALE GENOMIC DNA]</scope>
    <source>
        <strain evidence="2">NIOZ-UU30</strain>
    </source>
</reference>
<dbReference type="AlphaFoldDB" id="A0A8J6NRZ6"/>
<keyword evidence="1" id="KW-0732">Signal</keyword>
<dbReference type="Pfam" id="PF03783">
    <property type="entry name" value="CsgG"/>
    <property type="match status" value="1"/>
</dbReference>
<evidence type="ECO:0000256" key="1">
    <source>
        <dbReference type="SAM" id="SignalP"/>
    </source>
</evidence>
<protein>
    <recommendedName>
        <fullName evidence="4">Penicillin-binding protein activator LpoB</fullName>
    </recommendedName>
</protein>
<accession>A0A8J6NRZ6</accession>
<comment type="caution">
    <text evidence="2">The sequence shown here is derived from an EMBL/GenBank/DDBJ whole genome shotgun (WGS) entry which is preliminary data.</text>
</comment>
<organism evidence="2 3">
    <name type="scientific">Candidatus Desulfatibia profunda</name>
    <dbReference type="NCBI Taxonomy" id="2841695"/>
    <lineage>
        <taxon>Bacteria</taxon>
        <taxon>Pseudomonadati</taxon>
        <taxon>Thermodesulfobacteriota</taxon>
        <taxon>Desulfobacteria</taxon>
        <taxon>Desulfobacterales</taxon>
        <taxon>Desulfobacterales incertae sedis</taxon>
        <taxon>Candidatus Desulfatibia</taxon>
    </lineage>
</organism>
<proteinExistence type="predicted"/>
<dbReference type="EMBL" id="JACNJH010000171">
    <property type="protein sequence ID" value="MBC8362126.1"/>
    <property type="molecule type" value="Genomic_DNA"/>
</dbReference>
<feature type="chain" id="PRO_5035225083" description="Penicillin-binding protein activator LpoB" evidence="1">
    <location>
        <begin position="22"/>
        <end position="176"/>
    </location>
</feature>
<dbReference type="Proteomes" id="UP000603434">
    <property type="component" value="Unassembled WGS sequence"/>
</dbReference>
<name>A0A8J6NRZ6_9BACT</name>